<feature type="transmembrane region" description="Helical" evidence="7">
    <location>
        <begin position="227"/>
        <end position="248"/>
    </location>
</feature>
<dbReference type="GO" id="GO:0055085">
    <property type="term" value="P:transmembrane transport"/>
    <property type="evidence" value="ECO:0007669"/>
    <property type="project" value="InterPro"/>
</dbReference>
<feature type="transmembrane region" description="Helical" evidence="7">
    <location>
        <begin position="39"/>
        <end position="56"/>
    </location>
</feature>
<feature type="transmembrane region" description="Helical" evidence="7">
    <location>
        <begin position="96"/>
        <end position="118"/>
    </location>
</feature>
<organism evidence="8 9">
    <name type="scientific">Alkalicella caledoniensis</name>
    <dbReference type="NCBI Taxonomy" id="2731377"/>
    <lineage>
        <taxon>Bacteria</taxon>
        <taxon>Bacillati</taxon>
        <taxon>Bacillota</taxon>
        <taxon>Clostridia</taxon>
        <taxon>Eubacteriales</taxon>
        <taxon>Proteinivoracaceae</taxon>
        <taxon>Alkalicella</taxon>
    </lineage>
</organism>
<feature type="transmembrane region" description="Helical" evidence="7">
    <location>
        <begin position="288"/>
        <end position="311"/>
    </location>
</feature>
<evidence type="ECO:0000256" key="2">
    <source>
        <dbReference type="ARBA" id="ARBA00022448"/>
    </source>
</evidence>
<reference evidence="8 9" key="1">
    <citation type="submission" date="2020-07" db="EMBL/GenBank/DDBJ databases">
        <title>Alkalicella. sp. LB2 genome.</title>
        <authorList>
            <person name="Postec A."/>
            <person name="Quemeneur M."/>
        </authorList>
    </citation>
    <scope>NUCLEOTIDE SEQUENCE [LARGE SCALE GENOMIC DNA]</scope>
    <source>
        <strain evidence="8 9">LB2</strain>
    </source>
</reference>
<evidence type="ECO:0000256" key="1">
    <source>
        <dbReference type="ARBA" id="ARBA00004141"/>
    </source>
</evidence>
<gene>
    <name evidence="8" type="ORF">HYG86_03975</name>
</gene>
<dbReference type="Pfam" id="PF03547">
    <property type="entry name" value="Mem_trans"/>
    <property type="match status" value="1"/>
</dbReference>
<dbReference type="RefSeq" id="WP_213167651.1">
    <property type="nucleotide sequence ID" value="NZ_CP058559.1"/>
</dbReference>
<protein>
    <submittedName>
        <fullName evidence="8">AEC family transporter</fullName>
    </submittedName>
</protein>
<comment type="subcellular location">
    <subcellularLocation>
        <location evidence="1">Membrane</location>
        <topology evidence="1">Multi-pass membrane protein</topology>
    </subcellularLocation>
</comment>
<evidence type="ECO:0000256" key="6">
    <source>
        <dbReference type="ARBA" id="ARBA00023136"/>
    </source>
</evidence>
<keyword evidence="3" id="KW-1003">Cell membrane</keyword>
<feature type="transmembrane region" description="Helical" evidence="7">
    <location>
        <begin position="6"/>
        <end position="27"/>
    </location>
</feature>
<feature type="transmembrane region" description="Helical" evidence="7">
    <location>
        <begin position="254"/>
        <end position="276"/>
    </location>
</feature>
<dbReference type="GO" id="GO:0016020">
    <property type="term" value="C:membrane"/>
    <property type="evidence" value="ECO:0007669"/>
    <property type="project" value="UniProtKB-SubCell"/>
</dbReference>
<feature type="transmembrane region" description="Helical" evidence="7">
    <location>
        <begin position="198"/>
        <end position="215"/>
    </location>
</feature>
<evidence type="ECO:0000313" key="8">
    <source>
        <dbReference type="EMBL" id="QNO13989.1"/>
    </source>
</evidence>
<keyword evidence="6 7" id="KW-0472">Membrane</keyword>
<keyword evidence="2" id="KW-0813">Transport</keyword>
<evidence type="ECO:0000256" key="5">
    <source>
        <dbReference type="ARBA" id="ARBA00022989"/>
    </source>
</evidence>
<evidence type="ECO:0000256" key="4">
    <source>
        <dbReference type="ARBA" id="ARBA00022692"/>
    </source>
</evidence>
<proteinExistence type="predicted"/>
<dbReference type="AlphaFoldDB" id="A0A7G9W5M7"/>
<dbReference type="Proteomes" id="UP000516160">
    <property type="component" value="Chromosome"/>
</dbReference>
<feature type="transmembrane region" description="Helical" evidence="7">
    <location>
        <begin position="171"/>
        <end position="192"/>
    </location>
</feature>
<evidence type="ECO:0000313" key="9">
    <source>
        <dbReference type="Proteomes" id="UP000516160"/>
    </source>
</evidence>
<name>A0A7G9W5M7_ALKCA</name>
<dbReference type="InterPro" id="IPR004776">
    <property type="entry name" value="Mem_transp_PIN-like"/>
</dbReference>
<sequence length="314" mass="34770">MNVFFFILTNNIVPIFALIILGFALSKKFDLDIMTLTKLNFYVFVPAFTFVNLYTAQIPMEMIKVLIAACLILITNMVLVGIMAKFRGYDEGLKNAFTNSVIFYNAGNIGIPLITLAFTGTPYLEIALTAQIMVMLVQTLTTSTLGFINAGRGANTHWKESVVKVLKMPTIYMIPLAFILKSFSYDFTQFALWPALEYARAAVIPLSLITLGVQLSKTQFEFKNKEVYISVLMRLVGGPIIALLFIYVLRIEGVIAQVVLISTAVPTAVNAALIAVECNNYPDFSSQTVMISTLLGSVSLVFVIYMAEILFPIL</sequence>
<feature type="transmembrane region" description="Helical" evidence="7">
    <location>
        <begin position="62"/>
        <end position="84"/>
    </location>
</feature>
<dbReference type="EMBL" id="CP058559">
    <property type="protein sequence ID" value="QNO13989.1"/>
    <property type="molecule type" value="Genomic_DNA"/>
</dbReference>
<accession>A0A7G9W5M7</accession>
<evidence type="ECO:0000256" key="3">
    <source>
        <dbReference type="ARBA" id="ARBA00022475"/>
    </source>
</evidence>
<dbReference type="KEGG" id="acae:HYG86_03975"/>
<feature type="transmembrane region" description="Helical" evidence="7">
    <location>
        <begin position="130"/>
        <end position="150"/>
    </location>
</feature>
<dbReference type="PANTHER" id="PTHR36838:SF1">
    <property type="entry name" value="SLR1864 PROTEIN"/>
    <property type="match status" value="1"/>
</dbReference>
<evidence type="ECO:0000256" key="7">
    <source>
        <dbReference type="SAM" id="Phobius"/>
    </source>
</evidence>
<keyword evidence="4 7" id="KW-0812">Transmembrane</keyword>
<keyword evidence="9" id="KW-1185">Reference proteome</keyword>
<dbReference type="PANTHER" id="PTHR36838">
    <property type="entry name" value="AUXIN EFFLUX CARRIER FAMILY PROTEIN"/>
    <property type="match status" value="1"/>
</dbReference>
<keyword evidence="5 7" id="KW-1133">Transmembrane helix</keyword>